<name>A0A6N7L5T3_9ACTN</name>
<keyword evidence="2" id="KW-1185">Reference proteome</keyword>
<dbReference type="OrthoDB" id="4127894at2"/>
<dbReference type="Proteomes" id="UP000450000">
    <property type="component" value="Unassembled WGS sequence"/>
</dbReference>
<sequence>MRAEEVLSQRYFDREPLNASVPEALEIGLRLEKLRVVSRIRSIPPADLVALGLDWFLRGAVNDLSDIEAPWDQYRGSGTSPEIPRAEVVLQQRFITREQLKASVPLELQLPHRLAMYKVSNRALRKVPVADIVAVAMDRWLRLMGF</sequence>
<dbReference type="AlphaFoldDB" id="A0A6N7L5T3"/>
<organism evidence="1 2">
    <name type="scientific">Streptomyces kaniharaensis</name>
    <dbReference type="NCBI Taxonomy" id="212423"/>
    <lineage>
        <taxon>Bacteria</taxon>
        <taxon>Bacillati</taxon>
        <taxon>Actinomycetota</taxon>
        <taxon>Actinomycetes</taxon>
        <taxon>Kitasatosporales</taxon>
        <taxon>Streptomycetaceae</taxon>
        <taxon>Streptomyces</taxon>
    </lineage>
</organism>
<reference evidence="1 2" key="1">
    <citation type="submission" date="2019-09" db="EMBL/GenBank/DDBJ databases">
        <title>Genome Sequences of Streptomyces kaniharaensis ATCC 21070.</title>
        <authorList>
            <person name="Zhu W."/>
            <person name="De Crecy-Lagard V."/>
            <person name="Richards N.G."/>
        </authorList>
    </citation>
    <scope>NUCLEOTIDE SEQUENCE [LARGE SCALE GENOMIC DNA]</scope>
    <source>
        <strain evidence="1 2">SF-557</strain>
    </source>
</reference>
<dbReference type="RefSeq" id="WP_153470199.1">
    <property type="nucleotide sequence ID" value="NZ_WBOF01000004.1"/>
</dbReference>
<protein>
    <submittedName>
        <fullName evidence="1">Uncharacterized protein</fullName>
    </submittedName>
</protein>
<evidence type="ECO:0000313" key="1">
    <source>
        <dbReference type="EMBL" id="MQS17413.1"/>
    </source>
</evidence>
<evidence type="ECO:0000313" key="2">
    <source>
        <dbReference type="Proteomes" id="UP000450000"/>
    </source>
</evidence>
<gene>
    <name evidence="1" type="ORF">F7Q99_35835</name>
</gene>
<accession>A0A6N7L5T3</accession>
<proteinExistence type="predicted"/>
<comment type="caution">
    <text evidence="1">The sequence shown here is derived from an EMBL/GenBank/DDBJ whole genome shotgun (WGS) entry which is preliminary data.</text>
</comment>
<dbReference type="EMBL" id="WBOF01000004">
    <property type="protein sequence ID" value="MQS17413.1"/>
    <property type="molecule type" value="Genomic_DNA"/>
</dbReference>